<dbReference type="InterPro" id="IPR045355">
    <property type="entry name" value="PolyA_pol_cat_su"/>
</dbReference>
<gene>
    <name evidence="11" type="ORF">NIOZUU159_00266</name>
</gene>
<evidence type="ECO:0000259" key="10">
    <source>
        <dbReference type="Pfam" id="PF19244"/>
    </source>
</evidence>
<dbReference type="EMBL" id="MW030601">
    <property type="protein sequence ID" value="QPI16771.1"/>
    <property type="molecule type" value="Genomic_DNA"/>
</dbReference>
<protein>
    <recommendedName>
        <fullName evidence="9">Putative poly(A) polymerase catalytic subunit</fullName>
    </recommendedName>
</protein>
<keyword evidence="3" id="KW-0808">Transferase</keyword>
<accession>A0A7S9SUW3</accession>
<sequence length="410" mass="49208">MSSDAIDNIIDKIEEKQLNIVYKEFNNVINIISRFVVRKKLILYGGLVINLALPKKYRFYKDYTINDYDCFSKNPMKDSLELAKIIKKHNYKFIKIKKAKHDGTLKIYVYGKQIFDITMIPPVQYNKLLKYTNKPENKLKYYKEKYKTIPIEYMKKNLYFELARPEQSGWRWEKIYKRLNLLTIFYPSKKSNIIIKKCLCIKPQYSEVTDLLLKHIKVNKYPLIDSYPLRLYKKGDCCYRLSKSSQYVTILSNTYTQTRDDIIKILKSKLSKKDYKISVNHNDVTLYNIYASYSIEIIDNKTNEEFNIIKIIYNKNECFSINEKDGFITGSIDTNLYFLYIEYIRNKIYLNKTQEAKENLYYINQYEDYIKKTIKDDVQKRLKSDCYGKIDNEEVIKRAWKQKLTIKYLS</sequence>
<dbReference type="GO" id="GO:0016740">
    <property type="term" value="F:transferase activity"/>
    <property type="evidence" value="ECO:0007669"/>
    <property type="project" value="UniProtKB-KW"/>
</dbReference>
<evidence type="ECO:0000313" key="11">
    <source>
        <dbReference type="EMBL" id="QPI16771.1"/>
    </source>
</evidence>
<dbReference type="GO" id="GO:0044423">
    <property type="term" value="C:virion component"/>
    <property type="evidence" value="ECO:0007669"/>
    <property type="project" value="UniProtKB-KW"/>
</dbReference>
<name>A0A7S9SUW3_9VIRU</name>
<evidence type="ECO:0000256" key="3">
    <source>
        <dbReference type="ARBA" id="ARBA00022679"/>
    </source>
</evidence>
<evidence type="ECO:0000256" key="8">
    <source>
        <dbReference type="ARBA" id="ARBA00025732"/>
    </source>
</evidence>
<proteinExistence type="inferred from homology"/>
<organism evidence="11">
    <name type="scientific">Virus NIOZ-UU159</name>
    <dbReference type="NCBI Taxonomy" id="2763270"/>
    <lineage>
        <taxon>Viruses</taxon>
    </lineage>
</organism>
<keyword evidence="7" id="KW-0804">Transcription</keyword>
<evidence type="ECO:0000256" key="2">
    <source>
        <dbReference type="ARBA" id="ARBA00022664"/>
    </source>
</evidence>
<feature type="domain" description="Poly(A) polymerase catalytic subunit" evidence="10">
    <location>
        <begin position="30"/>
        <end position="149"/>
    </location>
</feature>
<comment type="subcellular location">
    <subcellularLocation>
        <location evidence="1">Virion</location>
    </subcellularLocation>
</comment>
<keyword evidence="6" id="KW-0946">Virion</keyword>
<reference evidence="11" key="1">
    <citation type="submission" date="2020-08" db="EMBL/GenBank/DDBJ databases">
        <title>Bridging the membrane lipid divide: bacteria of the FCB group superphylum have the potential to synthesize archaeal ether lipids.</title>
        <authorList>
            <person name="Villanueva L."/>
            <person name="von Meijenfeldt F.A.B."/>
            <person name="Westbye A.B."/>
            <person name="Yadav S."/>
            <person name="Hopmans E.C."/>
            <person name="Dutilh B.E."/>
            <person name="Sinninghe Damste J.S."/>
        </authorList>
    </citation>
    <scope>NUCLEOTIDE SEQUENCE</scope>
    <source>
        <strain evidence="11">NIOZ-UU159</strain>
    </source>
</reference>
<comment type="similarity">
    <text evidence="8">Belongs to the poxviridae poly(A) polymerase catalytic subunit family. Highly divergent.</text>
</comment>
<dbReference type="GO" id="GO:0006397">
    <property type="term" value="P:mRNA processing"/>
    <property type="evidence" value="ECO:0007669"/>
    <property type="project" value="UniProtKB-KW"/>
</dbReference>
<keyword evidence="4" id="KW-0547">Nucleotide-binding</keyword>
<keyword evidence="5" id="KW-0067">ATP-binding</keyword>
<keyword evidence="2" id="KW-0507">mRNA processing</keyword>
<evidence type="ECO:0000256" key="5">
    <source>
        <dbReference type="ARBA" id="ARBA00022840"/>
    </source>
</evidence>
<evidence type="ECO:0000256" key="4">
    <source>
        <dbReference type="ARBA" id="ARBA00022741"/>
    </source>
</evidence>
<evidence type="ECO:0000256" key="7">
    <source>
        <dbReference type="ARBA" id="ARBA00023163"/>
    </source>
</evidence>
<evidence type="ECO:0000256" key="9">
    <source>
        <dbReference type="ARBA" id="ARBA00026159"/>
    </source>
</evidence>
<evidence type="ECO:0000256" key="1">
    <source>
        <dbReference type="ARBA" id="ARBA00004328"/>
    </source>
</evidence>
<dbReference type="Pfam" id="PF19244">
    <property type="entry name" value="Poly_A_pol_cat"/>
    <property type="match status" value="1"/>
</dbReference>
<evidence type="ECO:0000256" key="6">
    <source>
        <dbReference type="ARBA" id="ARBA00022844"/>
    </source>
</evidence>
<dbReference type="GO" id="GO:0005524">
    <property type="term" value="F:ATP binding"/>
    <property type="evidence" value="ECO:0007669"/>
    <property type="project" value="UniProtKB-KW"/>
</dbReference>